<evidence type="ECO:0000256" key="1">
    <source>
        <dbReference type="ARBA" id="ARBA00004123"/>
    </source>
</evidence>
<dbReference type="PROSITE" id="PS50157">
    <property type="entry name" value="ZINC_FINGER_C2H2_2"/>
    <property type="match status" value="2"/>
</dbReference>
<feature type="region of interest" description="Disordered" evidence="9">
    <location>
        <begin position="260"/>
        <end position="356"/>
    </location>
</feature>
<feature type="domain" description="C2H2-type" evidence="10">
    <location>
        <begin position="64"/>
        <end position="93"/>
    </location>
</feature>
<feature type="domain" description="C2H2-type" evidence="10">
    <location>
        <begin position="34"/>
        <end position="63"/>
    </location>
</feature>
<evidence type="ECO:0000256" key="7">
    <source>
        <dbReference type="ARBA" id="ARBA00023242"/>
    </source>
</evidence>
<evidence type="ECO:0000256" key="5">
    <source>
        <dbReference type="ARBA" id="ARBA00023015"/>
    </source>
</evidence>
<organism evidence="11 12">
    <name type="scientific">Cylindrobasidium torrendii FP15055 ss-10</name>
    <dbReference type="NCBI Taxonomy" id="1314674"/>
    <lineage>
        <taxon>Eukaryota</taxon>
        <taxon>Fungi</taxon>
        <taxon>Dikarya</taxon>
        <taxon>Basidiomycota</taxon>
        <taxon>Agaricomycotina</taxon>
        <taxon>Agaricomycetes</taxon>
        <taxon>Agaricomycetidae</taxon>
        <taxon>Agaricales</taxon>
        <taxon>Marasmiineae</taxon>
        <taxon>Physalacriaceae</taxon>
        <taxon>Cylindrobasidium</taxon>
    </lineage>
</organism>
<keyword evidence="2" id="KW-0479">Metal-binding</keyword>
<name>A0A0D7BAP0_9AGAR</name>
<dbReference type="GO" id="GO:0006357">
    <property type="term" value="P:regulation of transcription by RNA polymerase II"/>
    <property type="evidence" value="ECO:0007669"/>
    <property type="project" value="TreeGrafter"/>
</dbReference>
<gene>
    <name evidence="11" type="ORF">CYLTODRAFT_398491</name>
</gene>
<dbReference type="PANTHER" id="PTHR46179:SF13">
    <property type="entry name" value="C2H2-TYPE DOMAIN-CONTAINING PROTEIN"/>
    <property type="match status" value="1"/>
</dbReference>
<dbReference type="OrthoDB" id="2100901at2759"/>
<evidence type="ECO:0000313" key="12">
    <source>
        <dbReference type="Proteomes" id="UP000054007"/>
    </source>
</evidence>
<keyword evidence="7" id="KW-0539">Nucleus</keyword>
<dbReference type="PROSITE" id="PS00028">
    <property type="entry name" value="ZINC_FINGER_C2H2_1"/>
    <property type="match status" value="2"/>
</dbReference>
<keyword evidence="6" id="KW-0804">Transcription</keyword>
<evidence type="ECO:0000256" key="3">
    <source>
        <dbReference type="ARBA" id="ARBA00022771"/>
    </source>
</evidence>
<accession>A0A0D7BAP0</accession>
<feature type="compositionally biased region" description="Basic and acidic residues" evidence="9">
    <location>
        <begin position="336"/>
        <end position="356"/>
    </location>
</feature>
<dbReference type="SMART" id="SM00355">
    <property type="entry name" value="ZnF_C2H2"/>
    <property type="match status" value="6"/>
</dbReference>
<dbReference type="STRING" id="1314674.A0A0D7BAP0"/>
<feature type="region of interest" description="Disordered" evidence="9">
    <location>
        <begin position="135"/>
        <end position="216"/>
    </location>
</feature>
<evidence type="ECO:0000256" key="4">
    <source>
        <dbReference type="ARBA" id="ARBA00022833"/>
    </source>
</evidence>
<evidence type="ECO:0000313" key="11">
    <source>
        <dbReference type="EMBL" id="KIY66591.1"/>
    </source>
</evidence>
<keyword evidence="4" id="KW-0862">Zinc</keyword>
<dbReference type="GO" id="GO:0008270">
    <property type="term" value="F:zinc ion binding"/>
    <property type="evidence" value="ECO:0007669"/>
    <property type="project" value="UniProtKB-KW"/>
</dbReference>
<dbReference type="PANTHER" id="PTHR46179">
    <property type="entry name" value="ZINC FINGER PROTEIN"/>
    <property type="match status" value="1"/>
</dbReference>
<reference evidence="11 12" key="1">
    <citation type="journal article" date="2015" name="Fungal Genet. Biol.">
        <title>Evolution of novel wood decay mechanisms in Agaricales revealed by the genome sequences of Fistulina hepatica and Cylindrobasidium torrendii.</title>
        <authorList>
            <person name="Floudas D."/>
            <person name="Held B.W."/>
            <person name="Riley R."/>
            <person name="Nagy L.G."/>
            <person name="Koehler G."/>
            <person name="Ransdell A.S."/>
            <person name="Younus H."/>
            <person name="Chow J."/>
            <person name="Chiniquy J."/>
            <person name="Lipzen A."/>
            <person name="Tritt A."/>
            <person name="Sun H."/>
            <person name="Haridas S."/>
            <person name="LaButti K."/>
            <person name="Ohm R.A."/>
            <person name="Kues U."/>
            <person name="Blanchette R.A."/>
            <person name="Grigoriev I.V."/>
            <person name="Minto R.E."/>
            <person name="Hibbett D.S."/>
        </authorList>
    </citation>
    <scope>NUCLEOTIDE SEQUENCE [LARGE SCALE GENOMIC DNA]</scope>
    <source>
        <strain evidence="11 12">FP15055 ss-10</strain>
    </source>
</reference>
<dbReference type="EMBL" id="KN880549">
    <property type="protein sequence ID" value="KIY66591.1"/>
    <property type="molecule type" value="Genomic_DNA"/>
</dbReference>
<proteinExistence type="predicted"/>
<dbReference type="SUPFAM" id="SSF57667">
    <property type="entry name" value="beta-beta-alpha zinc fingers"/>
    <property type="match status" value="1"/>
</dbReference>
<keyword evidence="12" id="KW-1185">Reference proteome</keyword>
<feature type="compositionally biased region" description="Polar residues" evidence="9">
    <location>
        <begin position="167"/>
        <end position="194"/>
    </location>
</feature>
<keyword evidence="5" id="KW-0805">Transcription regulation</keyword>
<protein>
    <recommendedName>
        <fullName evidence="10">C2H2-type domain-containing protein</fullName>
    </recommendedName>
</protein>
<dbReference type="InterPro" id="IPR051061">
    <property type="entry name" value="Zinc_finger_trans_reg"/>
</dbReference>
<dbReference type="Gene3D" id="3.30.160.60">
    <property type="entry name" value="Classic Zinc Finger"/>
    <property type="match status" value="2"/>
</dbReference>
<sequence>MSAKRYKGATPDCKYMAKSPSDLRTHMNTHALSFACTWPGCVRTYPTAGNRTRHFRIHTKSKQFPCDWEGCEYVSPFKEHLKSHAKRHQRARPHVCVASLACQRMSYATLEELDQHRKAAHPQEEEDGGAEINAGEQTLPVPAPPVASTSQIESSLRATDAPAPIESTITSQEASSSTITVPTPAETTSANEAVSSIAAPTLEKPDTPTKPRRQRCSQLHCPYTTHNPARLAKHSTRHTAVLPFLCLEKGCLAAFATAKEEERHGRSVHKRPAEPKMVSKKRKRKRDDDAEDRGLAMTNGADESEIITVTPAPARKRRAIDGLLTPPAMEMPRAWKGKEREEASTKGMGKERAVSV</sequence>
<dbReference type="InterPro" id="IPR036236">
    <property type="entry name" value="Znf_C2H2_sf"/>
</dbReference>
<dbReference type="InterPro" id="IPR013087">
    <property type="entry name" value="Znf_C2H2_type"/>
</dbReference>
<dbReference type="Proteomes" id="UP000054007">
    <property type="component" value="Unassembled WGS sequence"/>
</dbReference>
<feature type="compositionally biased region" description="Polar residues" evidence="9">
    <location>
        <begin position="147"/>
        <end position="157"/>
    </location>
</feature>
<evidence type="ECO:0000256" key="2">
    <source>
        <dbReference type="ARBA" id="ARBA00022723"/>
    </source>
</evidence>
<comment type="subcellular location">
    <subcellularLocation>
        <location evidence="1">Nucleus</location>
    </subcellularLocation>
</comment>
<keyword evidence="3 8" id="KW-0863">Zinc-finger</keyword>
<evidence type="ECO:0000256" key="8">
    <source>
        <dbReference type="PROSITE-ProRule" id="PRU00042"/>
    </source>
</evidence>
<evidence type="ECO:0000259" key="10">
    <source>
        <dbReference type="PROSITE" id="PS50157"/>
    </source>
</evidence>
<dbReference type="GO" id="GO:0005634">
    <property type="term" value="C:nucleus"/>
    <property type="evidence" value="ECO:0007669"/>
    <property type="project" value="UniProtKB-SubCell"/>
</dbReference>
<evidence type="ECO:0000256" key="6">
    <source>
        <dbReference type="ARBA" id="ARBA00023163"/>
    </source>
</evidence>
<dbReference type="AlphaFoldDB" id="A0A0D7BAP0"/>
<evidence type="ECO:0000256" key="9">
    <source>
        <dbReference type="SAM" id="MobiDB-lite"/>
    </source>
</evidence>